<dbReference type="Gene3D" id="1.10.10.10">
    <property type="entry name" value="Winged helix-like DNA-binding domain superfamily/Winged helix DNA-binding domain"/>
    <property type="match status" value="1"/>
</dbReference>
<evidence type="ECO:0000256" key="2">
    <source>
        <dbReference type="ARBA" id="ARBA00023015"/>
    </source>
</evidence>
<comment type="caution">
    <text evidence="7">The sequence shown here is derived from an EMBL/GenBank/DDBJ whole genome shotgun (WGS) entry which is preliminary data.</text>
</comment>
<dbReference type="InterPro" id="IPR005119">
    <property type="entry name" value="LysR_subst-bd"/>
</dbReference>
<proteinExistence type="inferred from homology"/>
<evidence type="ECO:0000259" key="6">
    <source>
        <dbReference type="PROSITE" id="PS50931"/>
    </source>
</evidence>
<dbReference type="GO" id="GO:2000142">
    <property type="term" value="P:regulation of DNA-templated transcription initiation"/>
    <property type="evidence" value="ECO:0007669"/>
    <property type="project" value="TreeGrafter"/>
</dbReference>
<evidence type="ECO:0000256" key="1">
    <source>
        <dbReference type="ARBA" id="ARBA00009437"/>
    </source>
</evidence>
<dbReference type="PANTHER" id="PTHR30293:SF0">
    <property type="entry name" value="NITROGEN ASSIMILATION REGULATORY PROTEIN NAC"/>
    <property type="match status" value="1"/>
</dbReference>
<comment type="similarity">
    <text evidence="1">Belongs to the LysR transcriptional regulatory family.</text>
</comment>
<dbReference type="RefSeq" id="WP_184641792.1">
    <property type="nucleotide sequence ID" value="NZ_JACIFZ010000009.1"/>
</dbReference>
<dbReference type="AlphaFoldDB" id="A0A840FSB8"/>
<dbReference type="Pfam" id="PF03466">
    <property type="entry name" value="LysR_substrate"/>
    <property type="match status" value="1"/>
</dbReference>
<evidence type="ECO:0000313" key="8">
    <source>
        <dbReference type="Proteomes" id="UP000524450"/>
    </source>
</evidence>
<dbReference type="FunFam" id="1.10.10.10:FF:000001">
    <property type="entry name" value="LysR family transcriptional regulator"/>
    <property type="match status" value="1"/>
</dbReference>
<dbReference type="PROSITE" id="PS50931">
    <property type="entry name" value="HTH_LYSR"/>
    <property type="match status" value="1"/>
</dbReference>
<protein>
    <submittedName>
        <fullName evidence="7">LysR family nitrogen assimilation transcriptional regulator</fullName>
    </submittedName>
</protein>
<keyword evidence="2" id="KW-0805">Transcription regulation</keyword>
<dbReference type="SUPFAM" id="SSF46785">
    <property type="entry name" value="Winged helix' DNA-binding domain"/>
    <property type="match status" value="1"/>
</dbReference>
<dbReference type="Proteomes" id="UP000524450">
    <property type="component" value="Unassembled WGS sequence"/>
</dbReference>
<feature type="domain" description="HTH lysR-type" evidence="6">
    <location>
        <begin position="1"/>
        <end position="58"/>
    </location>
</feature>
<keyword evidence="4" id="KW-0010">Activator</keyword>
<gene>
    <name evidence="7" type="ORF">GGD71_005752</name>
</gene>
<evidence type="ECO:0000256" key="3">
    <source>
        <dbReference type="ARBA" id="ARBA00023125"/>
    </source>
</evidence>
<dbReference type="Gene3D" id="3.40.190.290">
    <property type="match status" value="1"/>
</dbReference>
<accession>A0A840FSB8</accession>
<evidence type="ECO:0000313" key="7">
    <source>
        <dbReference type="EMBL" id="MBB4224943.1"/>
    </source>
</evidence>
<sequence length="309" mass="33943">MDLRQLRYFVVLATQQHYGRASAVLHVAQPALSRQIRLLEEELGVRLFERHARGATPTEEAVFLMERASFLLRYAEQMKQDMTARQRDPSGPAAIGLSPALALLLAVPLARAVREQFPDVRLRIVEGFSQSLLGMLEQGAVDIAILNGPMQLTNVLATPLMTEALCLIGRTDDARLMRMTKIKLPRLAGLPLVMTGVSKSGVRLELEAAAARAGVVLNPVVEVETLSVAARLVEEGLGLTVHFAAVVQDEIEAGRLVAIPIEGLRLRRVLARASDRPPSRATEVLIDILRAVVQERVDSGRWPHAMLDR</sequence>
<evidence type="ECO:0000256" key="4">
    <source>
        <dbReference type="ARBA" id="ARBA00023159"/>
    </source>
</evidence>
<dbReference type="PRINTS" id="PR00039">
    <property type="entry name" value="HTHLYSR"/>
</dbReference>
<keyword evidence="3" id="KW-0238">DNA-binding</keyword>
<reference evidence="7 8" key="1">
    <citation type="submission" date="2020-08" db="EMBL/GenBank/DDBJ databases">
        <title>Genomic Encyclopedia of Type Strains, Phase IV (KMG-V): Genome sequencing to study the core and pangenomes of soil and plant-associated prokaryotes.</title>
        <authorList>
            <person name="Whitman W."/>
        </authorList>
    </citation>
    <scope>NUCLEOTIDE SEQUENCE [LARGE SCALE GENOMIC DNA]</scope>
    <source>
        <strain evidence="7 8">34/80</strain>
    </source>
</reference>
<evidence type="ECO:0000256" key="5">
    <source>
        <dbReference type="ARBA" id="ARBA00023163"/>
    </source>
</evidence>
<organism evidence="7 8">
    <name type="scientific">Variovorax guangxiensis</name>
    <dbReference type="NCBI Taxonomy" id="1775474"/>
    <lineage>
        <taxon>Bacteria</taxon>
        <taxon>Pseudomonadati</taxon>
        <taxon>Pseudomonadota</taxon>
        <taxon>Betaproteobacteria</taxon>
        <taxon>Burkholderiales</taxon>
        <taxon>Comamonadaceae</taxon>
        <taxon>Variovorax</taxon>
    </lineage>
</organism>
<name>A0A840FSB8_9BURK</name>
<dbReference type="GO" id="GO:0003700">
    <property type="term" value="F:DNA-binding transcription factor activity"/>
    <property type="evidence" value="ECO:0007669"/>
    <property type="project" value="InterPro"/>
</dbReference>
<dbReference type="InterPro" id="IPR036388">
    <property type="entry name" value="WH-like_DNA-bd_sf"/>
</dbReference>
<keyword evidence="5" id="KW-0804">Transcription</keyword>
<dbReference type="EMBL" id="JACIFZ010000009">
    <property type="protein sequence ID" value="MBB4224943.1"/>
    <property type="molecule type" value="Genomic_DNA"/>
</dbReference>
<dbReference type="PANTHER" id="PTHR30293">
    <property type="entry name" value="TRANSCRIPTIONAL REGULATORY PROTEIN NAC-RELATED"/>
    <property type="match status" value="1"/>
</dbReference>
<dbReference type="SUPFAM" id="SSF53850">
    <property type="entry name" value="Periplasmic binding protein-like II"/>
    <property type="match status" value="1"/>
</dbReference>
<dbReference type="InterPro" id="IPR000847">
    <property type="entry name" value="LysR_HTH_N"/>
</dbReference>
<dbReference type="GO" id="GO:0003677">
    <property type="term" value="F:DNA binding"/>
    <property type="evidence" value="ECO:0007669"/>
    <property type="project" value="UniProtKB-KW"/>
</dbReference>
<dbReference type="Pfam" id="PF00126">
    <property type="entry name" value="HTH_1"/>
    <property type="match status" value="1"/>
</dbReference>
<dbReference type="InterPro" id="IPR036390">
    <property type="entry name" value="WH_DNA-bd_sf"/>
</dbReference>